<accession>M7Z9J9</accession>
<name>M7Z9J9_TRIUA</name>
<gene>
    <name evidence="1" type="ORF">TRIUR3_13187</name>
</gene>
<dbReference type="InterPro" id="IPR053197">
    <property type="entry name" value="F-box_SCFL_complex_component"/>
</dbReference>
<proteinExistence type="predicted"/>
<sequence length="578" mass="65247">MAGSLTLGTSKRMQILFWTSRSVFVCMGNNMHMWHGGCADVRARPPLARPLEVRHRPALVGLDDDDDEMPVQAQGLRKFVDYLLVLRERTDLDTVEIRFDTFLDDDVPYVNLWVRSAVMCKVRVLTLHVCGDIQYLSLDDVRLASRHLRTLDLQGVALQKTFLDFARCPALEDLKMVNCLINANKISSRSLKHLSIIDCRSYLDCRICVSTPGLVSLELNAFDGSTPFLENMALLETAFVYLGKDCHDVCLNYESGVFCGANDTTCKNCVPISDDCSSGCVLLDCISTAKHLKLISAIGKFIFSRDLKHCPAFSKLKTLSLNEYWCEAPDLHPLSCIMKNSPVLEKLTLELFPKGQNPKLEIKGSYCCMEKPSAISEHLNVVEVKCDVVDERILKVLKFLCAFNIRVELHMLRFSIVLLLIYFSDVISRQRKLKAGWFYDTSAKASSAISWRRRRSTAAAGRPPFPWLKLQLQKVGASDSKSNMVKIQWPDLAKGAHAVLDGLDGILEYPYCSDNGGMCNDPRLENDRYFLLMLKEDYKNYTKHPRVAVPAAMDATGEMKIIRHQKINFRGTYSNSNP</sequence>
<dbReference type="EMBL" id="KD247361">
    <property type="protein sequence ID" value="EMS49055.1"/>
    <property type="molecule type" value="Genomic_DNA"/>
</dbReference>
<dbReference type="SUPFAM" id="SSF52047">
    <property type="entry name" value="RNI-like"/>
    <property type="match status" value="1"/>
</dbReference>
<dbReference type="AlphaFoldDB" id="M7Z9J9"/>
<evidence type="ECO:0000313" key="1">
    <source>
        <dbReference type="EMBL" id="EMS49055.1"/>
    </source>
</evidence>
<dbReference type="STRING" id="4572.M7Z9J9"/>
<dbReference type="PANTHER" id="PTHR34223">
    <property type="entry name" value="OS11G0201299 PROTEIN"/>
    <property type="match status" value="1"/>
</dbReference>
<organism evidence="1">
    <name type="scientific">Triticum urartu</name>
    <name type="common">Red wild einkorn</name>
    <name type="synonym">Crithodium urartu</name>
    <dbReference type="NCBI Taxonomy" id="4572"/>
    <lineage>
        <taxon>Eukaryota</taxon>
        <taxon>Viridiplantae</taxon>
        <taxon>Streptophyta</taxon>
        <taxon>Embryophyta</taxon>
        <taxon>Tracheophyta</taxon>
        <taxon>Spermatophyta</taxon>
        <taxon>Magnoliopsida</taxon>
        <taxon>Liliopsida</taxon>
        <taxon>Poales</taxon>
        <taxon>Poaceae</taxon>
        <taxon>BOP clade</taxon>
        <taxon>Pooideae</taxon>
        <taxon>Triticodae</taxon>
        <taxon>Triticeae</taxon>
        <taxon>Triticinae</taxon>
        <taxon>Triticum</taxon>
    </lineage>
</organism>
<dbReference type="PANTHER" id="PTHR34223:SF24">
    <property type="entry name" value="F-BOX DOMAIN-CONTAINING PROTEIN"/>
    <property type="match status" value="1"/>
</dbReference>
<protein>
    <submittedName>
        <fullName evidence="1">Uncharacterized protein</fullName>
    </submittedName>
</protein>
<reference evidence="1" key="1">
    <citation type="journal article" date="2013" name="Nature">
        <title>Draft genome of the wheat A-genome progenitor Triticum urartu.</title>
        <authorList>
            <person name="Ling H.Q."/>
            <person name="Zhao S."/>
            <person name="Liu D."/>
            <person name="Wang J."/>
            <person name="Sun H."/>
            <person name="Zhang C."/>
            <person name="Fan H."/>
            <person name="Li D."/>
            <person name="Dong L."/>
            <person name="Tao Y."/>
            <person name="Gao C."/>
            <person name="Wu H."/>
            <person name="Li Y."/>
            <person name="Cui Y."/>
            <person name="Guo X."/>
            <person name="Zheng S."/>
            <person name="Wang B."/>
            <person name="Yu K."/>
            <person name="Liang Q."/>
            <person name="Yang W."/>
            <person name="Lou X."/>
            <person name="Chen J."/>
            <person name="Feng M."/>
            <person name="Jian J."/>
            <person name="Zhang X."/>
            <person name="Luo G."/>
            <person name="Jiang Y."/>
            <person name="Liu J."/>
            <person name="Wang Z."/>
            <person name="Sha Y."/>
            <person name="Zhang B."/>
            <person name="Wu H."/>
            <person name="Tang D."/>
            <person name="Shen Q."/>
            <person name="Xue P."/>
            <person name="Zou S."/>
            <person name="Wang X."/>
            <person name="Liu X."/>
            <person name="Wang F."/>
            <person name="Yang Y."/>
            <person name="An X."/>
            <person name="Dong Z."/>
            <person name="Zhang K."/>
            <person name="Zhang X."/>
            <person name="Luo M.C."/>
            <person name="Dvorak J."/>
            <person name="Tong Y."/>
            <person name="Wang J."/>
            <person name="Yang H."/>
            <person name="Li Z."/>
            <person name="Wang D."/>
            <person name="Zhang A."/>
            <person name="Wang J."/>
        </authorList>
    </citation>
    <scope>NUCLEOTIDE SEQUENCE</scope>
</reference>